<proteinExistence type="predicted"/>
<dbReference type="Proteomes" id="UP000527315">
    <property type="component" value="Unassembled WGS sequence"/>
</dbReference>
<dbReference type="EMBL" id="DUFW01000087">
    <property type="protein sequence ID" value="HIH21981.1"/>
    <property type="molecule type" value="Genomic_DNA"/>
</dbReference>
<dbReference type="EMBL" id="DUFJ01000002">
    <property type="protein sequence ID" value="HIH32625.1"/>
    <property type="molecule type" value="Genomic_DNA"/>
</dbReference>
<dbReference type="Proteomes" id="UP000680185">
    <property type="component" value="Unassembled WGS sequence"/>
</dbReference>
<name>A0A7J4JW37_9ARCH</name>
<evidence type="ECO:0000313" key="2">
    <source>
        <dbReference type="EMBL" id="HIH21981.1"/>
    </source>
</evidence>
<reference evidence="4" key="3">
    <citation type="submission" date="2021-05" db="EMBL/GenBank/DDBJ databases">
        <title>Protein family content uncovers lineage relationships and bacterial pathway maintenance mechanisms in DPANN archaea.</title>
        <authorList>
            <person name="Castelle C.J."/>
            <person name="Meheust R."/>
            <person name="Jaffe A.L."/>
            <person name="Seitz K."/>
            <person name="Gong X."/>
            <person name="Baker B.J."/>
            <person name="Banfield J.F."/>
        </authorList>
    </citation>
    <scope>NUCLEOTIDE SEQUENCE</scope>
    <source>
        <strain evidence="4">RIFCSPLOWO2_01_FULL_43_13</strain>
    </source>
</reference>
<dbReference type="InterPro" id="IPR002818">
    <property type="entry name" value="DJ-1/PfpI"/>
</dbReference>
<dbReference type="PANTHER" id="PTHR48094">
    <property type="entry name" value="PROTEIN/NUCLEIC ACID DEGLYCASE DJ-1-RELATED"/>
    <property type="match status" value="1"/>
</dbReference>
<evidence type="ECO:0000313" key="5">
    <source>
        <dbReference type="Proteomes" id="UP000590964"/>
    </source>
</evidence>
<accession>A0A7J4JW37</accession>
<dbReference type="EMBL" id="JAGVWB010000007">
    <property type="protein sequence ID" value="MBS3058022.1"/>
    <property type="molecule type" value="Genomic_DNA"/>
</dbReference>
<evidence type="ECO:0000313" key="4">
    <source>
        <dbReference type="EMBL" id="MBS3058022.1"/>
    </source>
</evidence>
<dbReference type="Gene3D" id="3.40.50.880">
    <property type="match status" value="1"/>
</dbReference>
<reference evidence="3 5" key="1">
    <citation type="journal article" date="2020" name="bioRxiv">
        <title>A rank-normalized archaeal taxonomy based on genome phylogeny resolves widespread incomplete and uneven classifications.</title>
        <authorList>
            <person name="Rinke C."/>
            <person name="Chuvochina M."/>
            <person name="Mussig A.J."/>
            <person name="Chaumeil P.-A."/>
            <person name="Waite D.W."/>
            <person name="Whitman W.B."/>
            <person name="Parks D.H."/>
            <person name="Hugenholtz P."/>
        </authorList>
    </citation>
    <scope>NUCLEOTIDE SEQUENCE [LARGE SCALE GENOMIC DNA]</scope>
    <source>
        <strain evidence="3">UBA10036</strain>
    </source>
</reference>
<dbReference type="InterPro" id="IPR050325">
    <property type="entry name" value="Prot/Nucl_acid_deglycase"/>
</dbReference>
<dbReference type="AlphaFoldDB" id="A0A7J4JW37"/>
<dbReference type="Proteomes" id="UP000590964">
    <property type="component" value="Unassembled WGS sequence"/>
</dbReference>
<dbReference type="SUPFAM" id="SSF52317">
    <property type="entry name" value="Class I glutamine amidotransferase-like"/>
    <property type="match status" value="1"/>
</dbReference>
<sequence>MPGKKVLLVIAPKNFRDEELFHTKEELEKAGFQTSIASSSLSEAVGMLGGKAKPEILLEKAKAEDFDAVAFIGGGGAASYFNNRFALSLAQKFYNAGKITAAICIAPVILANAGLLNGKKATSFPSEENALEDKGAAFTGNPVEADGLIVTAEGPKAARDFGKKIAQLLK</sequence>
<dbReference type="GO" id="GO:0005737">
    <property type="term" value="C:cytoplasm"/>
    <property type="evidence" value="ECO:0007669"/>
    <property type="project" value="TreeGrafter"/>
</dbReference>
<dbReference type="PANTHER" id="PTHR48094:SF12">
    <property type="entry name" value="PARKINSON DISEASE PROTEIN 7 HOMOLOG"/>
    <property type="match status" value="1"/>
</dbReference>
<protein>
    <submittedName>
        <fullName evidence="2">DJ-1/PfpI family protein</fullName>
    </submittedName>
</protein>
<evidence type="ECO:0000313" key="3">
    <source>
        <dbReference type="EMBL" id="HIH32625.1"/>
    </source>
</evidence>
<dbReference type="InterPro" id="IPR029062">
    <property type="entry name" value="Class_I_gatase-like"/>
</dbReference>
<organism evidence="2 5">
    <name type="scientific">Candidatus Iainarchaeum sp</name>
    <dbReference type="NCBI Taxonomy" id="3101447"/>
    <lineage>
        <taxon>Archaea</taxon>
        <taxon>Candidatus Iainarchaeota</taxon>
        <taxon>Candidatus Iainarchaeia</taxon>
        <taxon>Candidatus Iainarchaeales</taxon>
        <taxon>Candidatus Iainarchaeaceae</taxon>
        <taxon>Candidatus Iainarchaeum</taxon>
    </lineage>
</organism>
<reference evidence="4" key="2">
    <citation type="submission" date="2021-03" db="EMBL/GenBank/DDBJ databases">
        <authorList>
            <person name="Jaffe A."/>
        </authorList>
    </citation>
    <scope>NUCLEOTIDE SEQUENCE</scope>
    <source>
        <strain evidence="4">RIFCSPLOWO2_01_FULL_43_13</strain>
    </source>
</reference>
<dbReference type="Pfam" id="PF01965">
    <property type="entry name" value="DJ-1_PfpI"/>
    <property type="match status" value="1"/>
</dbReference>
<feature type="domain" description="DJ-1/PfpI" evidence="1">
    <location>
        <begin position="4"/>
        <end position="167"/>
    </location>
</feature>
<gene>
    <name evidence="2" type="ORF">HA222_04975</name>
    <name evidence="3" type="ORF">HA227_00060</name>
    <name evidence="4" type="ORF">J4478_01305</name>
</gene>
<comment type="caution">
    <text evidence="2">The sequence shown here is derived from an EMBL/GenBank/DDBJ whole genome shotgun (WGS) entry which is preliminary data.</text>
</comment>
<evidence type="ECO:0000259" key="1">
    <source>
        <dbReference type="Pfam" id="PF01965"/>
    </source>
</evidence>